<sequence>MQRELLRDEEAVEVEQLVAQRGDRHEQGAELEAAQRQTLGARRGGGHDGGRGREMRVTE</sequence>
<dbReference type="EMBL" id="BRXS01000003">
    <property type="protein sequence ID" value="GLC25837.1"/>
    <property type="molecule type" value="Genomic_DNA"/>
</dbReference>
<dbReference type="AlphaFoldDB" id="A0AA37Q6Y9"/>
<feature type="region of interest" description="Disordered" evidence="1">
    <location>
        <begin position="19"/>
        <end position="59"/>
    </location>
</feature>
<organism evidence="2 3">
    <name type="scientific">Roseisolibacter agri</name>
    <dbReference type="NCBI Taxonomy" id="2014610"/>
    <lineage>
        <taxon>Bacteria</taxon>
        <taxon>Pseudomonadati</taxon>
        <taxon>Gemmatimonadota</taxon>
        <taxon>Gemmatimonadia</taxon>
        <taxon>Gemmatimonadales</taxon>
        <taxon>Gemmatimonadaceae</taxon>
        <taxon>Roseisolibacter</taxon>
    </lineage>
</organism>
<gene>
    <name evidence="2" type="ORF">rosag_23500</name>
</gene>
<keyword evidence="3" id="KW-1185">Reference proteome</keyword>
<dbReference type="Proteomes" id="UP001161325">
    <property type="component" value="Unassembled WGS sequence"/>
</dbReference>
<proteinExistence type="predicted"/>
<evidence type="ECO:0000313" key="2">
    <source>
        <dbReference type="EMBL" id="GLC25837.1"/>
    </source>
</evidence>
<evidence type="ECO:0000313" key="3">
    <source>
        <dbReference type="Proteomes" id="UP001161325"/>
    </source>
</evidence>
<feature type="compositionally biased region" description="Basic and acidic residues" evidence="1">
    <location>
        <begin position="45"/>
        <end position="59"/>
    </location>
</feature>
<accession>A0AA37Q6Y9</accession>
<comment type="caution">
    <text evidence="2">The sequence shown here is derived from an EMBL/GenBank/DDBJ whole genome shotgun (WGS) entry which is preliminary data.</text>
</comment>
<evidence type="ECO:0000256" key="1">
    <source>
        <dbReference type="SAM" id="MobiDB-lite"/>
    </source>
</evidence>
<reference evidence="2" key="1">
    <citation type="submission" date="2022-08" db="EMBL/GenBank/DDBJ databases">
        <title>Draft genome sequencing of Roseisolibacter agri AW1220.</title>
        <authorList>
            <person name="Tobiishi Y."/>
            <person name="Tonouchi A."/>
        </authorList>
    </citation>
    <scope>NUCLEOTIDE SEQUENCE</scope>
    <source>
        <strain evidence="2">AW1220</strain>
    </source>
</reference>
<name>A0AA37Q6Y9_9BACT</name>
<protein>
    <submittedName>
        <fullName evidence="2">Uncharacterized protein</fullName>
    </submittedName>
</protein>